<dbReference type="Proteomes" id="UP000275267">
    <property type="component" value="Unassembled WGS sequence"/>
</dbReference>
<dbReference type="PANTHER" id="PTHR31482">
    <property type="entry name" value="ESTS AU081301(E20138)"/>
    <property type="match status" value="1"/>
</dbReference>
<evidence type="ECO:0000313" key="1">
    <source>
        <dbReference type="EMBL" id="RLN07577.1"/>
    </source>
</evidence>
<evidence type="ECO:0008006" key="3">
    <source>
        <dbReference type="Google" id="ProtNLM"/>
    </source>
</evidence>
<organism evidence="1 2">
    <name type="scientific">Panicum miliaceum</name>
    <name type="common">Proso millet</name>
    <name type="synonym">Broomcorn millet</name>
    <dbReference type="NCBI Taxonomy" id="4540"/>
    <lineage>
        <taxon>Eukaryota</taxon>
        <taxon>Viridiplantae</taxon>
        <taxon>Streptophyta</taxon>
        <taxon>Embryophyta</taxon>
        <taxon>Tracheophyta</taxon>
        <taxon>Spermatophyta</taxon>
        <taxon>Magnoliopsida</taxon>
        <taxon>Liliopsida</taxon>
        <taxon>Poales</taxon>
        <taxon>Poaceae</taxon>
        <taxon>PACMAD clade</taxon>
        <taxon>Panicoideae</taxon>
        <taxon>Panicodae</taxon>
        <taxon>Paniceae</taxon>
        <taxon>Panicinae</taxon>
        <taxon>Panicum</taxon>
        <taxon>Panicum sect. Panicum</taxon>
    </lineage>
</organism>
<dbReference type="PANTHER" id="PTHR31482:SF4">
    <property type="entry name" value="OS01G0806200 PROTEIN"/>
    <property type="match status" value="1"/>
</dbReference>
<dbReference type="OrthoDB" id="512036at2759"/>
<evidence type="ECO:0000313" key="2">
    <source>
        <dbReference type="Proteomes" id="UP000275267"/>
    </source>
</evidence>
<proteinExistence type="predicted"/>
<comment type="caution">
    <text evidence="1">The sequence shown here is derived from an EMBL/GenBank/DDBJ whole genome shotgun (WGS) entry which is preliminary data.</text>
</comment>
<dbReference type="STRING" id="4540.A0A3L6RRC4"/>
<keyword evidence="2" id="KW-1185">Reference proteome</keyword>
<dbReference type="InterPro" id="IPR036047">
    <property type="entry name" value="F-box-like_dom_sf"/>
</dbReference>
<sequence>MFIGEPDALILARLIASAQGRHLPLRRAPLGSSTLSSVVPSFPAAVGGSSVGPLLPLLLGRHRGLCRHRCLPAPPYSLITLLLTTELLCHATAMGRRLWGRGWELECGARMMPALPRSKPAALAEWEEAGVDGTPAAAGLPLLDMPELVLDRVQEELSPASLTVMACLCTALKDWCFADVLLERHLRAKWGPLLGATAWEEWEGEEEEVTGHDPTLRLPVRRSQWTARAEHREAGSRDDR</sequence>
<dbReference type="EMBL" id="PQIB02000007">
    <property type="protein sequence ID" value="RLN07577.1"/>
    <property type="molecule type" value="Genomic_DNA"/>
</dbReference>
<accession>A0A3L6RRC4</accession>
<gene>
    <name evidence="1" type="ORF">C2845_PM11G07680</name>
</gene>
<name>A0A3L6RRC4_PANMI</name>
<dbReference type="SUPFAM" id="SSF81383">
    <property type="entry name" value="F-box domain"/>
    <property type="match status" value="1"/>
</dbReference>
<protein>
    <recommendedName>
        <fullName evidence="3">F-box domain-containing protein</fullName>
    </recommendedName>
</protein>
<dbReference type="AlphaFoldDB" id="A0A3L6RRC4"/>
<reference evidence="2" key="1">
    <citation type="journal article" date="2019" name="Nat. Commun.">
        <title>The genome of broomcorn millet.</title>
        <authorList>
            <person name="Zou C."/>
            <person name="Miki D."/>
            <person name="Li D."/>
            <person name="Tang Q."/>
            <person name="Xiao L."/>
            <person name="Rajput S."/>
            <person name="Deng P."/>
            <person name="Jia W."/>
            <person name="Huang R."/>
            <person name="Zhang M."/>
            <person name="Sun Y."/>
            <person name="Hu J."/>
            <person name="Fu X."/>
            <person name="Schnable P.S."/>
            <person name="Li F."/>
            <person name="Zhang H."/>
            <person name="Feng B."/>
            <person name="Zhu X."/>
            <person name="Liu R."/>
            <person name="Schnable J.C."/>
            <person name="Zhu J.-K."/>
            <person name="Zhang H."/>
        </authorList>
    </citation>
    <scope>NUCLEOTIDE SEQUENCE [LARGE SCALE GENOMIC DNA]</scope>
</reference>